<name>A0A0E0PB18_ORYRU</name>
<accession>A0A0E0PB18</accession>
<protein>
    <recommendedName>
        <fullName evidence="3">DUF834 domain-containing protein</fullName>
    </recommendedName>
</protein>
<keyword evidence="2" id="KW-1185">Reference proteome</keyword>
<dbReference type="HOGENOM" id="CLU_2889824_0_0_1"/>
<dbReference type="AlphaFoldDB" id="A0A0E0PB18"/>
<reference evidence="2" key="1">
    <citation type="submission" date="2013-06" db="EMBL/GenBank/DDBJ databases">
        <authorList>
            <person name="Zhao Q."/>
        </authorList>
    </citation>
    <scope>NUCLEOTIDE SEQUENCE</scope>
    <source>
        <strain evidence="2">cv. W1943</strain>
    </source>
</reference>
<proteinExistence type="predicted"/>
<dbReference type="Proteomes" id="UP000008022">
    <property type="component" value="Unassembled WGS sequence"/>
</dbReference>
<dbReference type="EnsemblPlants" id="ORUFI04G18860.1">
    <property type="protein sequence ID" value="ORUFI04G18860.1"/>
    <property type="gene ID" value="ORUFI04G18860"/>
</dbReference>
<evidence type="ECO:0008006" key="3">
    <source>
        <dbReference type="Google" id="ProtNLM"/>
    </source>
</evidence>
<sequence length="63" mass="6651">MAESGRWARRGRVWQERGVAAEGVALEAEGVLAGAEGGVGHEAGRQAASKVLMREKKKSISCN</sequence>
<organism evidence="1 2">
    <name type="scientific">Oryza rufipogon</name>
    <name type="common">Brownbeard rice</name>
    <name type="synonym">Asian wild rice</name>
    <dbReference type="NCBI Taxonomy" id="4529"/>
    <lineage>
        <taxon>Eukaryota</taxon>
        <taxon>Viridiplantae</taxon>
        <taxon>Streptophyta</taxon>
        <taxon>Embryophyta</taxon>
        <taxon>Tracheophyta</taxon>
        <taxon>Spermatophyta</taxon>
        <taxon>Magnoliopsida</taxon>
        <taxon>Liliopsida</taxon>
        <taxon>Poales</taxon>
        <taxon>Poaceae</taxon>
        <taxon>BOP clade</taxon>
        <taxon>Oryzoideae</taxon>
        <taxon>Oryzeae</taxon>
        <taxon>Oryzinae</taxon>
        <taxon>Oryza</taxon>
    </lineage>
</organism>
<evidence type="ECO:0000313" key="2">
    <source>
        <dbReference type="Proteomes" id="UP000008022"/>
    </source>
</evidence>
<dbReference type="Gramene" id="ORUFI04G18860.1">
    <property type="protein sequence ID" value="ORUFI04G18860.1"/>
    <property type="gene ID" value="ORUFI04G18860"/>
</dbReference>
<evidence type="ECO:0000313" key="1">
    <source>
        <dbReference type="EnsemblPlants" id="ORUFI04G18860.1"/>
    </source>
</evidence>
<reference evidence="1" key="2">
    <citation type="submission" date="2015-06" db="UniProtKB">
        <authorList>
            <consortium name="EnsemblPlants"/>
        </authorList>
    </citation>
    <scope>IDENTIFICATION</scope>
</reference>